<evidence type="ECO:0000259" key="5">
    <source>
        <dbReference type="Pfam" id="PF03389"/>
    </source>
</evidence>
<sequence>MAIYHMSVKPVQRSKGRSATAASAYRSAEKVKDLRTGEDFDYTRKGGVEHKEIIGSTLSREELWNLAESTETRKNATTAREYEVALPKELDLEQCINLCREFAEKLNAKHGCAVDICIHAGHTDKDTGESNDNRHAHLLTTTRPMIQAGTALGPDKCEREWSDKNRKEAGLCYRNVELKQEREEWGTLANKALALAGEEARIDHRSLKDQGIDREPQIHVGPTASAMHKKGKAAERALLNEYIKANNAELDRLEQLVSTHIENIDDINLEIDDLILEEYALIYGGDQYDEPAEPEITTALNHPSLVQENQNLTPKAQEAESFDPWEHENMQEPEPKTQEPEVTTILNHKPSAPVPQESGPKAKKIEVKTPRPKKSNKKEIRARYEAAQAKHQEIIDSLREYKENLEGNLEEKNFAESALNQLNKEHKEKNFFVKLFTDKKTKTYMFALSTIEQLKNSIDFLKNKIKTANINLKIAEKNLKRLESMPIVDEIKADIEREQKALASTIQEQKTDIPRATTALNHKTPDQEDQGSGPKAQEPESEEESGMRM</sequence>
<dbReference type="NCBIfam" id="NF041496">
    <property type="entry name" value="MobQ"/>
    <property type="match status" value="1"/>
</dbReference>
<name>C0QML1_DESAH</name>
<organism evidence="6 7">
    <name type="scientific">Desulforapulum autotrophicum (strain ATCC 43914 / DSM 3382 / VKM B-1955 / HRM2)</name>
    <name type="common">Desulfobacterium autotrophicum</name>
    <dbReference type="NCBI Taxonomy" id="177437"/>
    <lineage>
        <taxon>Bacteria</taxon>
        <taxon>Pseudomonadati</taxon>
        <taxon>Thermodesulfobacteriota</taxon>
        <taxon>Desulfobacteria</taxon>
        <taxon>Desulfobacterales</taxon>
        <taxon>Desulfobacteraceae</taxon>
        <taxon>Desulforapulum</taxon>
    </lineage>
</organism>
<dbReference type="HOGENOM" id="CLU_495859_0_0_7"/>
<dbReference type="eggNOG" id="COG0507">
    <property type="taxonomic scope" value="Bacteria"/>
</dbReference>
<geneLocation type="plasmid" evidence="6 7">
    <name>pHRM2a</name>
</geneLocation>
<feature type="region of interest" description="Disordered" evidence="4">
    <location>
        <begin position="505"/>
        <end position="549"/>
    </location>
</feature>
<keyword evidence="7" id="KW-1185">Reference proteome</keyword>
<accession>C0QML1</accession>
<dbReference type="InterPro" id="IPR005053">
    <property type="entry name" value="MobA_MobL"/>
</dbReference>
<keyword evidence="2" id="KW-0184">Conjugation</keyword>
<evidence type="ECO:0000256" key="2">
    <source>
        <dbReference type="ARBA" id="ARBA00022971"/>
    </source>
</evidence>
<keyword evidence="3" id="KW-0175">Coiled coil</keyword>
<evidence type="ECO:0000313" key="7">
    <source>
        <dbReference type="Proteomes" id="UP000000442"/>
    </source>
</evidence>
<evidence type="ECO:0000256" key="4">
    <source>
        <dbReference type="SAM" id="MobiDB-lite"/>
    </source>
</evidence>
<proteinExistence type="inferred from homology"/>
<dbReference type="AlphaFoldDB" id="C0QML1"/>
<reference evidence="6 7" key="1">
    <citation type="journal article" date="2009" name="Environ. Microbiol.">
        <title>Genome sequence of Desulfobacterium autotrophicum HRM2, a marine sulfate reducer oxidizing organic carbon completely to carbon dioxide.</title>
        <authorList>
            <person name="Strittmatter A.W."/>
            <person name="Liesegang H."/>
            <person name="Rabus R."/>
            <person name="Decker I."/>
            <person name="Amann J."/>
            <person name="Andres S."/>
            <person name="Henne A."/>
            <person name="Fricke W.F."/>
            <person name="Martinez-Arias R."/>
            <person name="Bartels D."/>
            <person name="Goesmann A."/>
            <person name="Krause L."/>
            <person name="Puehler A."/>
            <person name="Klenk H.P."/>
            <person name="Richter M."/>
            <person name="Schuler M."/>
            <person name="Gloeckner F.O."/>
            <person name="Meyerdierks A."/>
            <person name="Gottschalk G."/>
            <person name="Amann R."/>
        </authorList>
    </citation>
    <scope>NUCLEOTIDE SEQUENCE [LARGE SCALE GENOMIC DNA]</scope>
    <source>
        <strain evidence="7">ATCC 43914 / DSM 3382 / HRM2</strain>
        <plasmid evidence="7">Plasmid pHRM2a</plasmid>
    </source>
</reference>
<evidence type="ECO:0000313" key="6">
    <source>
        <dbReference type="EMBL" id="ACN18005.1"/>
    </source>
</evidence>
<dbReference type="Proteomes" id="UP000000442">
    <property type="component" value="Plasmid pHRM2a"/>
</dbReference>
<keyword evidence="6" id="KW-0614">Plasmid</keyword>
<evidence type="ECO:0000256" key="3">
    <source>
        <dbReference type="SAM" id="Coils"/>
    </source>
</evidence>
<dbReference type="Gene3D" id="3.30.930.30">
    <property type="match status" value="1"/>
</dbReference>
<feature type="coiled-coil region" evidence="3">
    <location>
        <begin position="243"/>
        <end position="270"/>
    </location>
</feature>
<comment type="similarity">
    <text evidence="1">Belongs to the MobA/MobL family.</text>
</comment>
<dbReference type="KEGG" id="dat:HRM2_p00110"/>
<feature type="domain" description="MobA/MobL protein" evidence="5">
    <location>
        <begin position="17"/>
        <end position="230"/>
    </location>
</feature>
<dbReference type="Pfam" id="PF03389">
    <property type="entry name" value="MobA_MobL"/>
    <property type="match status" value="1"/>
</dbReference>
<gene>
    <name evidence="6" type="primary">traA</name>
    <name evidence="6" type="ORF">HRM2_p00110</name>
</gene>
<protein>
    <submittedName>
        <fullName evidence="6">TraA conjugal transfer protein TraA</fullName>
    </submittedName>
</protein>
<feature type="compositionally biased region" description="Acidic residues" evidence="4">
    <location>
        <begin position="539"/>
        <end position="549"/>
    </location>
</feature>
<dbReference type="EMBL" id="CP001088">
    <property type="protein sequence ID" value="ACN18005.1"/>
    <property type="molecule type" value="Genomic_DNA"/>
</dbReference>
<evidence type="ECO:0000256" key="1">
    <source>
        <dbReference type="ARBA" id="ARBA00010873"/>
    </source>
</evidence>